<protein>
    <submittedName>
        <fullName evidence="1">Uncharacterized protein</fullName>
    </submittedName>
</protein>
<gene>
    <name evidence="1" type="ORF">ACFFIO_02585</name>
</gene>
<dbReference type="EMBL" id="JBHLWH010000009">
    <property type="protein sequence ID" value="MFC0247381.1"/>
    <property type="molecule type" value="Genomic_DNA"/>
</dbReference>
<dbReference type="RefSeq" id="WP_378040056.1">
    <property type="nucleotide sequence ID" value="NZ_JBHLWH010000009.1"/>
</dbReference>
<accession>A0ABV6F1J5</accession>
<comment type="caution">
    <text evidence="1">The sequence shown here is derived from an EMBL/GenBank/DDBJ whole genome shotgun (WGS) entry which is preliminary data.</text>
</comment>
<evidence type="ECO:0000313" key="2">
    <source>
        <dbReference type="Proteomes" id="UP001589766"/>
    </source>
</evidence>
<sequence length="94" mass="10823">MMQELHFPMGGHRFRPALEDVLEMLIDEFGIDNDQNAREALKRGRLVWRQTQTKSAVRDDPESAVEVLRGLGYDVTWRGQGSEPESRVDRLQAL</sequence>
<name>A0ABV6F1J5_9MICC</name>
<reference evidence="1 2" key="1">
    <citation type="submission" date="2024-09" db="EMBL/GenBank/DDBJ databases">
        <authorList>
            <person name="Sun Q."/>
            <person name="Mori K."/>
        </authorList>
    </citation>
    <scope>NUCLEOTIDE SEQUENCE [LARGE SCALE GENOMIC DNA]</scope>
    <source>
        <strain evidence="1 2">CCM 7609</strain>
    </source>
</reference>
<keyword evidence="2" id="KW-1185">Reference proteome</keyword>
<organism evidence="1 2">
    <name type="scientific">Citricoccus parietis</name>
    <dbReference type="NCBI Taxonomy" id="592307"/>
    <lineage>
        <taxon>Bacteria</taxon>
        <taxon>Bacillati</taxon>
        <taxon>Actinomycetota</taxon>
        <taxon>Actinomycetes</taxon>
        <taxon>Micrococcales</taxon>
        <taxon>Micrococcaceae</taxon>
        <taxon>Citricoccus</taxon>
    </lineage>
</organism>
<proteinExistence type="predicted"/>
<dbReference type="Proteomes" id="UP001589766">
    <property type="component" value="Unassembled WGS sequence"/>
</dbReference>
<evidence type="ECO:0000313" key="1">
    <source>
        <dbReference type="EMBL" id="MFC0247381.1"/>
    </source>
</evidence>